<protein>
    <submittedName>
        <fullName evidence="1">Uncharacterized protein</fullName>
    </submittedName>
</protein>
<keyword evidence="2" id="KW-1185">Reference proteome</keyword>
<evidence type="ECO:0000313" key="2">
    <source>
        <dbReference type="Proteomes" id="UP000783213"/>
    </source>
</evidence>
<dbReference type="EMBL" id="RCSX01000020">
    <property type="protein sequence ID" value="KAF7922449.1"/>
    <property type="molecule type" value="Genomic_DNA"/>
</dbReference>
<proteinExistence type="predicted"/>
<name>A0ABQ7IFL1_9HELO</name>
<dbReference type="GeneID" id="62234748"/>
<dbReference type="RefSeq" id="XP_038807892.1">
    <property type="nucleotide sequence ID" value="XM_038955598.1"/>
</dbReference>
<accession>A0ABQ7IFL1</accession>
<reference evidence="1 2" key="1">
    <citation type="journal article" date="2020" name="Genome Biol. Evol.">
        <title>Comparative genomics of Sclerotiniaceae.</title>
        <authorList>
            <person name="Valero Jimenez C.A."/>
            <person name="Steentjes M."/>
            <person name="Scholten O.E."/>
            <person name="Van Kan J.A.L."/>
        </authorList>
    </citation>
    <scope>NUCLEOTIDE SEQUENCE [LARGE SCALE GENOMIC DNA]</scope>
    <source>
        <strain evidence="1 2">B1</strain>
    </source>
</reference>
<comment type="caution">
    <text evidence="1">The sequence shown here is derived from an EMBL/GenBank/DDBJ whole genome shotgun (WGS) entry which is preliminary data.</text>
</comment>
<gene>
    <name evidence="1" type="ORF">EAE98_007975</name>
</gene>
<sequence length="188" mass="22322">MSWKDFDDNLFWRPNWWEQAGGTLGSSETALFPTWSWSSVAGSVRFDRYHHHVPVTTWAHFSPEEGNFDVLIPPEMERYGWHQLAHKERFYNLEHWIDLRDCKCKGMNQECCEDCCLDSHTRVRMNMQRRTSNFLKKFSDEDTNAALAPGRLLLLTQTARLRLEYYGTFSFEHGISQTEFSLWNEDEQ</sequence>
<dbReference type="Proteomes" id="UP000783213">
    <property type="component" value="Unassembled WGS sequence"/>
</dbReference>
<organism evidence="1 2">
    <name type="scientific">Botrytis deweyae</name>
    <dbReference type="NCBI Taxonomy" id="2478750"/>
    <lineage>
        <taxon>Eukaryota</taxon>
        <taxon>Fungi</taxon>
        <taxon>Dikarya</taxon>
        <taxon>Ascomycota</taxon>
        <taxon>Pezizomycotina</taxon>
        <taxon>Leotiomycetes</taxon>
        <taxon>Helotiales</taxon>
        <taxon>Sclerotiniaceae</taxon>
        <taxon>Botrytis</taxon>
    </lineage>
</organism>
<evidence type="ECO:0000313" key="1">
    <source>
        <dbReference type="EMBL" id="KAF7922449.1"/>
    </source>
</evidence>